<keyword evidence="1" id="KW-0732">Signal</keyword>
<dbReference type="EMBL" id="GGEC01083678">
    <property type="protein sequence ID" value="MBX64162.1"/>
    <property type="molecule type" value="Transcribed_RNA"/>
</dbReference>
<organism evidence="2">
    <name type="scientific">Rhizophora mucronata</name>
    <name type="common">Asiatic mangrove</name>
    <dbReference type="NCBI Taxonomy" id="61149"/>
    <lineage>
        <taxon>Eukaryota</taxon>
        <taxon>Viridiplantae</taxon>
        <taxon>Streptophyta</taxon>
        <taxon>Embryophyta</taxon>
        <taxon>Tracheophyta</taxon>
        <taxon>Spermatophyta</taxon>
        <taxon>Magnoliopsida</taxon>
        <taxon>eudicotyledons</taxon>
        <taxon>Gunneridae</taxon>
        <taxon>Pentapetalae</taxon>
        <taxon>rosids</taxon>
        <taxon>fabids</taxon>
        <taxon>Malpighiales</taxon>
        <taxon>Rhizophoraceae</taxon>
        <taxon>Rhizophora</taxon>
    </lineage>
</organism>
<feature type="chain" id="PRO_5015108054" evidence="1">
    <location>
        <begin position="23"/>
        <end position="44"/>
    </location>
</feature>
<dbReference type="AlphaFoldDB" id="A0A2P2QAY2"/>
<reference evidence="2" key="1">
    <citation type="submission" date="2018-02" db="EMBL/GenBank/DDBJ databases">
        <title>Rhizophora mucronata_Transcriptome.</title>
        <authorList>
            <person name="Meera S.P."/>
            <person name="Sreeshan A."/>
            <person name="Augustine A."/>
        </authorList>
    </citation>
    <scope>NUCLEOTIDE SEQUENCE</scope>
    <source>
        <tissue evidence="2">Leaf</tissue>
    </source>
</reference>
<name>A0A2P2QAY2_RHIMU</name>
<evidence type="ECO:0000313" key="2">
    <source>
        <dbReference type="EMBL" id="MBX64162.1"/>
    </source>
</evidence>
<accession>A0A2P2QAY2</accession>
<sequence>MLMSNAPWVLFFLTTFINPSHFNECGMSLNHMSIVMNWVKLEKL</sequence>
<proteinExistence type="predicted"/>
<feature type="signal peptide" evidence="1">
    <location>
        <begin position="1"/>
        <end position="22"/>
    </location>
</feature>
<evidence type="ECO:0000256" key="1">
    <source>
        <dbReference type="SAM" id="SignalP"/>
    </source>
</evidence>
<protein>
    <submittedName>
        <fullName evidence="2">Uncharacterized protein</fullName>
    </submittedName>
</protein>